<reference evidence="1" key="1">
    <citation type="submission" date="2020-05" db="EMBL/GenBank/DDBJ databases">
        <authorList>
            <person name="Chiriac C."/>
            <person name="Salcher M."/>
            <person name="Ghai R."/>
            <person name="Kavagutti S V."/>
        </authorList>
    </citation>
    <scope>NUCLEOTIDE SEQUENCE</scope>
</reference>
<accession>A0A6J7WNW8</accession>
<organism evidence="1">
    <name type="scientific">uncultured Caudovirales phage</name>
    <dbReference type="NCBI Taxonomy" id="2100421"/>
    <lineage>
        <taxon>Viruses</taxon>
        <taxon>Duplodnaviria</taxon>
        <taxon>Heunggongvirae</taxon>
        <taxon>Uroviricota</taxon>
        <taxon>Caudoviricetes</taxon>
        <taxon>Peduoviridae</taxon>
        <taxon>Maltschvirus</taxon>
        <taxon>Maltschvirus maltsch</taxon>
    </lineage>
</organism>
<gene>
    <name evidence="1" type="ORF">UFOVP213_29</name>
</gene>
<name>A0A6J7WNW8_9CAUD</name>
<protein>
    <submittedName>
        <fullName evidence="1">Uncharacterized protein</fullName>
    </submittedName>
</protein>
<evidence type="ECO:0000313" key="1">
    <source>
        <dbReference type="EMBL" id="CAB5218548.1"/>
    </source>
</evidence>
<dbReference type="EMBL" id="LR798258">
    <property type="protein sequence ID" value="CAB5218548.1"/>
    <property type="molecule type" value="Genomic_DNA"/>
</dbReference>
<proteinExistence type="predicted"/>
<sequence>MNIELTFMELLDLRVLLHLDIINNEKCIERYSQERYTDTPDLKIYHVDKNERLKLLLTKLENYATI</sequence>